<dbReference type="PROSITE" id="PS00061">
    <property type="entry name" value="ADH_SHORT"/>
    <property type="match status" value="1"/>
</dbReference>
<feature type="region of interest" description="Disordered" evidence="2">
    <location>
        <begin position="1"/>
        <end position="35"/>
    </location>
</feature>
<dbReference type="Proteomes" id="UP000694300">
    <property type="component" value="Unassembled WGS sequence"/>
</dbReference>
<organism evidence="3 4">
    <name type="scientific">Pseudonocardia oceani</name>
    <dbReference type="NCBI Taxonomy" id="2792013"/>
    <lineage>
        <taxon>Bacteria</taxon>
        <taxon>Bacillati</taxon>
        <taxon>Actinomycetota</taxon>
        <taxon>Actinomycetes</taxon>
        <taxon>Pseudonocardiales</taxon>
        <taxon>Pseudonocardiaceae</taxon>
        <taxon>Pseudonocardia</taxon>
    </lineage>
</organism>
<gene>
    <name evidence="3" type="ORF">I4I82_29735</name>
</gene>
<dbReference type="PANTHER" id="PTHR42760:SF40">
    <property type="entry name" value="3-OXOACYL-[ACYL-CARRIER-PROTEIN] REDUCTASE, CHLOROPLASTIC"/>
    <property type="match status" value="1"/>
</dbReference>
<accession>A0ABS6UHV1</accession>
<dbReference type="RefSeq" id="WP_218596282.1">
    <property type="nucleotide sequence ID" value="NZ_JADQDF010000001.1"/>
</dbReference>
<dbReference type="InterPro" id="IPR020904">
    <property type="entry name" value="Sc_DH/Rdtase_CS"/>
</dbReference>
<protein>
    <submittedName>
        <fullName evidence="3">SDR family oxidoreductase</fullName>
    </submittedName>
</protein>
<evidence type="ECO:0000256" key="2">
    <source>
        <dbReference type="SAM" id="MobiDB-lite"/>
    </source>
</evidence>
<evidence type="ECO:0000313" key="3">
    <source>
        <dbReference type="EMBL" id="MBW0131826.1"/>
    </source>
</evidence>
<dbReference type="Pfam" id="PF00106">
    <property type="entry name" value="adh_short"/>
    <property type="match status" value="1"/>
</dbReference>
<evidence type="ECO:0000313" key="4">
    <source>
        <dbReference type="Proteomes" id="UP000694300"/>
    </source>
</evidence>
<proteinExistence type="inferred from homology"/>
<dbReference type="PANTHER" id="PTHR42760">
    <property type="entry name" value="SHORT-CHAIN DEHYDROGENASES/REDUCTASES FAMILY MEMBER"/>
    <property type="match status" value="1"/>
</dbReference>
<comment type="similarity">
    <text evidence="1">Belongs to the short-chain dehydrogenases/reductases (SDR) family.</text>
</comment>
<comment type="caution">
    <text evidence="3">The sequence shown here is derived from an EMBL/GenBank/DDBJ whole genome shotgun (WGS) entry which is preliminary data.</text>
</comment>
<keyword evidence="4" id="KW-1185">Reference proteome</keyword>
<dbReference type="EMBL" id="JADQDF010000001">
    <property type="protein sequence ID" value="MBW0131826.1"/>
    <property type="molecule type" value="Genomic_DNA"/>
</dbReference>
<dbReference type="InterPro" id="IPR002347">
    <property type="entry name" value="SDR_fam"/>
</dbReference>
<evidence type="ECO:0000256" key="1">
    <source>
        <dbReference type="ARBA" id="ARBA00006484"/>
    </source>
</evidence>
<reference evidence="3 4" key="1">
    <citation type="submission" date="2020-11" db="EMBL/GenBank/DDBJ databases">
        <title>Pseudonocardia abyssalis sp. nov. and Pseudonocardia oceani sp. nov., description and phylogenomic analysis of two novel actinomycetes isolated from the deep Southern Ocean.</title>
        <authorList>
            <person name="Parra J."/>
        </authorList>
    </citation>
    <scope>NUCLEOTIDE SEQUENCE [LARGE SCALE GENOMIC DNA]</scope>
    <source>
        <strain evidence="4">KRD185</strain>
    </source>
</reference>
<dbReference type="CDD" id="cd05233">
    <property type="entry name" value="SDR_c"/>
    <property type="match status" value="1"/>
</dbReference>
<sequence>MTADTQPADTQPADTRPADTRPAPAPDTRGDGPGTVLVTGAASGLGRAVASAVAAAGGRPLLLDRVDPRVDAGDAHPALGDAPTAVVDLSDTRAAEQAVAELAARAGTLDAVVTAAGTDRCGTLQEVPGEEWDRVVIVNLLGTAAVIRGALPRLRESHGRIVTVASTLGLRALSDASAYCASKFGVIGLSRALATELAGEVGLTTLIPGGMDTAFFDGRPEQYRPGPDAKLNDPRNVADAVLFALTRPPGCEVRELVVCAATEPSWP</sequence>
<name>A0ABS6UHV1_9PSEU</name>